<sequence>MQQVQSTESPQMRIFEAKQWLAENPTESQTVAAKLFKINRSSLAMLIKRDKQGHKPHGEHFIKHTQRVLNEGHLVTVERDLAYQRIEQFISRKPSSKKRLQKGGELTAEYAQNLKQEKERKAAEKEANKEARMLRQIANKEKKAQKAAWVAWRKKESQRKKAIKQLPRGVMGVSKLYKEYTPPPFIEPGKEPIEQKPLVTPIIDSREPPLYSTPQTPINYPIRTSFAKPELQEQEQQPGQEMEESEEEDFLRLDIEGEFGYSGTSSESECSLNSSISDEEDYYVL</sequence>
<organism evidence="3 4">
    <name type="scientific">Scytalidium lignicola</name>
    <name type="common">Hyphomycete</name>
    <dbReference type="NCBI Taxonomy" id="5539"/>
    <lineage>
        <taxon>Eukaryota</taxon>
        <taxon>Fungi</taxon>
        <taxon>Dikarya</taxon>
        <taxon>Ascomycota</taxon>
        <taxon>Pezizomycotina</taxon>
        <taxon>Leotiomycetes</taxon>
        <taxon>Leotiomycetes incertae sedis</taxon>
        <taxon>Scytalidium</taxon>
    </lineage>
</organism>
<dbReference type="EMBL" id="NCSJ02000377">
    <property type="protein sequence ID" value="RFU24995.1"/>
    <property type="molecule type" value="Genomic_DNA"/>
</dbReference>
<keyword evidence="4" id="KW-1185">Reference proteome</keyword>
<evidence type="ECO:0000313" key="3">
    <source>
        <dbReference type="EMBL" id="RFU24995.1"/>
    </source>
</evidence>
<reference evidence="3 4" key="1">
    <citation type="submission" date="2018-05" db="EMBL/GenBank/DDBJ databases">
        <title>Draft genome sequence of Scytalidium lignicola DSM 105466, a ubiquitous saprotrophic fungus.</title>
        <authorList>
            <person name="Buettner E."/>
            <person name="Gebauer A.M."/>
            <person name="Hofrichter M."/>
            <person name="Liers C."/>
            <person name="Kellner H."/>
        </authorList>
    </citation>
    <scope>NUCLEOTIDE SEQUENCE [LARGE SCALE GENOMIC DNA]</scope>
    <source>
        <strain evidence="3 4">DSM 105466</strain>
    </source>
</reference>
<proteinExistence type="predicted"/>
<feature type="region of interest" description="Disordered" evidence="2">
    <location>
        <begin position="203"/>
        <end position="285"/>
    </location>
</feature>
<feature type="compositionally biased region" description="Low complexity" evidence="2">
    <location>
        <begin position="262"/>
        <end position="276"/>
    </location>
</feature>
<dbReference type="AlphaFoldDB" id="A0A3E2GUY0"/>
<protein>
    <submittedName>
        <fullName evidence="3">Uncharacterized protein</fullName>
    </submittedName>
</protein>
<gene>
    <name evidence="3" type="ORF">B7463_g11342</name>
</gene>
<evidence type="ECO:0000313" key="4">
    <source>
        <dbReference type="Proteomes" id="UP000258309"/>
    </source>
</evidence>
<keyword evidence="1" id="KW-0175">Coiled coil</keyword>
<feature type="non-terminal residue" evidence="3">
    <location>
        <position position="1"/>
    </location>
</feature>
<name>A0A3E2GUY0_SCYLI</name>
<evidence type="ECO:0000256" key="1">
    <source>
        <dbReference type="SAM" id="Coils"/>
    </source>
</evidence>
<accession>A0A3E2GUY0</accession>
<feature type="coiled-coil region" evidence="1">
    <location>
        <begin position="108"/>
        <end position="143"/>
    </location>
</feature>
<dbReference type="Proteomes" id="UP000258309">
    <property type="component" value="Unassembled WGS sequence"/>
</dbReference>
<feature type="non-terminal residue" evidence="3">
    <location>
        <position position="285"/>
    </location>
</feature>
<comment type="caution">
    <text evidence="3">The sequence shown here is derived from an EMBL/GenBank/DDBJ whole genome shotgun (WGS) entry which is preliminary data.</text>
</comment>
<evidence type="ECO:0000256" key="2">
    <source>
        <dbReference type="SAM" id="MobiDB-lite"/>
    </source>
</evidence>